<reference evidence="1" key="1">
    <citation type="journal article" date="2021" name="Proc. Natl. Acad. Sci. U.S.A.">
        <title>A Catalog of Tens of Thousands of Viruses from Human Metagenomes Reveals Hidden Associations with Chronic Diseases.</title>
        <authorList>
            <person name="Tisza M.J."/>
            <person name="Buck C.B."/>
        </authorList>
    </citation>
    <scope>NUCLEOTIDE SEQUENCE</scope>
    <source>
        <strain evidence="1">CtcyQ27</strain>
    </source>
</reference>
<dbReference type="SUPFAM" id="SSF50118">
    <property type="entry name" value="Cell growth inhibitor/plasmid maintenance toxic component"/>
    <property type="match status" value="1"/>
</dbReference>
<dbReference type="Pfam" id="PF02452">
    <property type="entry name" value="PemK_toxin"/>
    <property type="match status" value="1"/>
</dbReference>
<dbReference type="EMBL" id="BK016080">
    <property type="protein sequence ID" value="DAF93069.1"/>
    <property type="molecule type" value="Genomic_DNA"/>
</dbReference>
<evidence type="ECO:0000313" key="1">
    <source>
        <dbReference type="EMBL" id="DAF93069.1"/>
    </source>
</evidence>
<name>A0A8S5UF15_9CAUD</name>
<protein>
    <submittedName>
        <fullName evidence="1">PemK-like protein</fullName>
    </submittedName>
</protein>
<dbReference type="InterPro" id="IPR011067">
    <property type="entry name" value="Plasmid_toxin/cell-grow_inhib"/>
</dbReference>
<dbReference type="GO" id="GO:0003677">
    <property type="term" value="F:DNA binding"/>
    <property type="evidence" value="ECO:0007669"/>
    <property type="project" value="InterPro"/>
</dbReference>
<organism evidence="1">
    <name type="scientific">Myoviridae sp. ctcyQ27</name>
    <dbReference type="NCBI Taxonomy" id="2825139"/>
    <lineage>
        <taxon>Viruses</taxon>
        <taxon>Duplodnaviria</taxon>
        <taxon>Heunggongvirae</taxon>
        <taxon>Uroviricota</taxon>
        <taxon>Caudoviricetes</taxon>
    </lineage>
</organism>
<dbReference type="InterPro" id="IPR003477">
    <property type="entry name" value="PemK-like"/>
</dbReference>
<proteinExistence type="predicted"/>
<dbReference type="Gene3D" id="2.30.30.110">
    <property type="match status" value="1"/>
</dbReference>
<accession>A0A8S5UF15</accession>
<sequence length="235" mass="27141">MSYIYHICENKRKEYYIMDNTKYLKSDIVSKPVIRRWDLHYCSLDQDILPDSGSVLIGKANRPCLIVSSNEYNQMSDKVLVMPYCSNNRDDLTDEEYVKQAAERGETLIPMVLNRNARSFLIIDQPRLIARKMLRGYVGTLDVEANEKLAIKVTEAVFNYMIDPEVFTKTEIFKSMVNEYFANNFTVDATDESISTPPKDVDEKPKSVPNTIQEDYGIICMRRSKEENAKYALAI</sequence>